<dbReference type="GeneID" id="80818137"/>
<dbReference type="Gene3D" id="1.10.150.130">
    <property type="match status" value="1"/>
</dbReference>
<dbReference type="AlphaFoldDB" id="A0A975W9L3"/>
<dbReference type="InterPro" id="IPR025166">
    <property type="entry name" value="Integrase_DNA_bind_dom"/>
</dbReference>
<sequence length="449" mass="51840">MTRTLHKLKDSALRAAMNKDVTLHDGGGLYFVSTATGAASFHYRYQIDKRTTKMGLGPYPTVSLADAREQHKYWQRLKSLGRDPKTARDAERAGSARNYRTVDNIFTTFFETHKRSLKGEGEAGRWWSPVKHHVLPHLGHETVETLTADKIVAAFEPIWTSKKDTARKAFNRFRMAMEYARADEAFDLQIIEDAFRKLGPQGKHKRVSARALHWKEWPPVYADLTSSMTHTALKLMVLTVVRTSNIRFMRWDQVDRRQAIWTLAEEDTKTGQPFRVPLQKQAITLLMQADRWRDASGYVFPVPKNKRGVLSENAFLQYFKRQNIDTTGHGIRSTVTDFLRETDRADQELSELALAHQTKKEVTAAYFRSDLLEQRRAIMQEWADFVTQGAVTKIINAQQDKDTDRYLRFLETLDEEALRKVEAGLPAYDVDKWYRKDLTPDDLAEDLPD</sequence>
<evidence type="ECO:0000259" key="5">
    <source>
        <dbReference type="PROSITE" id="PS51898"/>
    </source>
</evidence>
<dbReference type="RefSeq" id="WP_139211293.1">
    <property type="nucleotide sequence ID" value="NZ_FNYY01000005.1"/>
</dbReference>
<evidence type="ECO:0000313" key="7">
    <source>
        <dbReference type="Proteomes" id="UP000182932"/>
    </source>
</evidence>
<dbReference type="EMBL" id="FNYY01000005">
    <property type="protein sequence ID" value="SEJ38207.1"/>
    <property type="molecule type" value="Genomic_DNA"/>
</dbReference>
<dbReference type="InterPro" id="IPR011010">
    <property type="entry name" value="DNA_brk_join_enz"/>
</dbReference>
<dbReference type="Pfam" id="PF13356">
    <property type="entry name" value="Arm-DNA-bind_3"/>
    <property type="match status" value="1"/>
</dbReference>
<comment type="caution">
    <text evidence="6">The sequence shown here is derived from an EMBL/GenBank/DDBJ whole genome shotgun (WGS) entry which is preliminary data.</text>
</comment>
<evidence type="ECO:0000256" key="2">
    <source>
        <dbReference type="ARBA" id="ARBA00022908"/>
    </source>
</evidence>
<evidence type="ECO:0000256" key="4">
    <source>
        <dbReference type="ARBA" id="ARBA00023172"/>
    </source>
</evidence>
<evidence type="ECO:0000256" key="3">
    <source>
        <dbReference type="ARBA" id="ARBA00023125"/>
    </source>
</evidence>
<dbReference type="InterPro" id="IPR053876">
    <property type="entry name" value="Phage_int_M"/>
</dbReference>
<dbReference type="PANTHER" id="PTHR30629:SF2">
    <property type="entry name" value="PROPHAGE INTEGRASE INTS-RELATED"/>
    <property type="match status" value="1"/>
</dbReference>
<accession>A0A975W9L3</accession>
<dbReference type="GO" id="GO:0003677">
    <property type="term" value="F:DNA binding"/>
    <property type="evidence" value="ECO:0007669"/>
    <property type="project" value="UniProtKB-KW"/>
</dbReference>
<dbReference type="InterPro" id="IPR002104">
    <property type="entry name" value="Integrase_catalytic"/>
</dbReference>
<organism evidence="6 7">
    <name type="scientific">Marinovum algicola</name>
    <dbReference type="NCBI Taxonomy" id="42444"/>
    <lineage>
        <taxon>Bacteria</taxon>
        <taxon>Pseudomonadati</taxon>
        <taxon>Pseudomonadota</taxon>
        <taxon>Alphaproteobacteria</taxon>
        <taxon>Rhodobacterales</taxon>
        <taxon>Roseobacteraceae</taxon>
        <taxon>Marinovum</taxon>
    </lineage>
</organism>
<comment type="similarity">
    <text evidence="1">Belongs to the 'phage' integrase family.</text>
</comment>
<dbReference type="InterPro" id="IPR038488">
    <property type="entry name" value="Integrase_DNA-bd_sf"/>
</dbReference>
<keyword evidence="2" id="KW-0229">DNA integration</keyword>
<keyword evidence="4" id="KW-0233">DNA recombination</keyword>
<reference evidence="6 7" key="1">
    <citation type="submission" date="2016-10" db="EMBL/GenBank/DDBJ databases">
        <authorList>
            <person name="Varghese N."/>
            <person name="Submissions S."/>
        </authorList>
    </citation>
    <scope>NUCLEOTIDE SEQUENCE [LARGE SCALE GENOMIC DNA]</scope>
    <source>
        <strain evidence="6 7">FF3</strain>
    </source>
</reference>
<protein>
    <submittedName>
        <fullName evidence="6">Integrase</fullName>
    </submittedName>
</protein>
<name>A0A975W9L3_9RHOB</name>
<dbReference type="SUPFAM" id="SSF56349">
    <property type="entry name" value="DNA breaking-rejoining enzymes"/>
    <property type="match status" value="1"/>
</dbReference>
<dbReference type="Pfam" id="PF00589">
    <property type="entry name" value="Phage_integrase"/>
    <property type="match status" value="1"/>
</dbReference>
<proteinExistence type="inferred from homology"/>
<dbReference type="InterPro" id="IPR010998">
    <property type="entry name" value="Integrase_recombinase_N"/>
</dbReference>
<dbReference type="PROSITE" id="PS51898">
    <property type="entry name" value="TYR_RECOMBINASE"/>
    <property type="match status" value="1"/>
</dbReference>
<dbReference type="Gene3D" id="1.10.443.10">
    <property type="entry name" value="Intergrase catalytic core"/>
    <property type="match status" value="1"/>
</dbReference>
<dbReference type="InterPro" id="IPR050808">
    <property type="entry name" value="Phage_Integrase"/>
</dbReference>
<dbReference type="PANTHER" id="PTHR30629">
    <property type="entry name" value="PROPHAGE INTEGRASE"/>
    <property type="match status" value="1"/>
</dbReference>
<dbReference type="GO" id="GO:0006310">
    <property type="term" value="P:DNA recombination"/>
    <property type="evidence" value="ECO:0007669"/>
    <property type="project" value="UniProtKB-KW"/>
</dbReference>
<dbReference type="Proteomes" id="UP000182932">
    <property type="component" value="Unassembled WGS sequence"/>
</dbReference>
<feature type="domain" description="Tyr recombinase" evidence="5">
    <location>
        <begin position="207"/>
        <end position="379"/>
    </location>
</feature>
<dbReference type="GO" id="GO:0015074">
    <property type="term" value="P:DNA integration"/>
    <property type="evidence" value="ECO:0007669"/>
    <property type="project" value="UniProtKB-KW"/>
</dbReference>
<evidence type="ECO:0000313" key="6">
    <source>
        <dbReference type="EMBL" id="SEJ38207.1"/>
    </source>
</evidence>
<keyword evidence="3" id="KW-0238">DNA-binding</keyword>
<evidence type="ECO:0000256" key="1">
    <source>
        <dbReference type="ARBA" id="ARBA00008857"/>
    </source>
</evidence>
<keyword evidence="7" id="KW-1185">Reference proteome</keyword>
<dbReference type="Gene3D" id="3.30.160.390">
    <property type="entry name" value="Integrase, DNA-binding domain"/>
    <property type="match status" value="1"/>
</dbReference>
<dbReference type="Pfam" id="PF22022">
    <property type="entry name" value="Phage_int_M"/>
    <property type="match status" value="1"/>
</dbReference>
<dbReference type="InterPro" id="IPR013762">
    <property type="entry name" value="Integrase-like_cat_sf"/>
</dbReference>
<gene>
    <name evidence="6" type="ORF">SAMN04487940_105170</name>
</gene>
<dbReference type="CDD" id="cd00801">
    <property type="entry name" value="INT_P4_C"/>
    <property type="match status" value="1"/>
</dbReference>